<feature type="domain" description="O-antigen ligase-related" evidence="7">
    <location>
        <begin position="212"/>
        <end position="355"/>
    </location>
</feature>
<dbReference type="PANTHER" id="PTHR37422">
    <property type="entry name" value="TEICHURONIC ACID BIOSYNTHESIS PROTEIN TUAE"/>
    <property type="match status" value="1"/>
</dbReference>
<feature type="compositionally biased region" description="Low complexity" evidence="5">
    <location>
        <begin position="459"/>
        <end position="480"/>
    </location>
</feature>
<dbReference type="GO" id="GO:0016874">
    <property type="term" value="F:ligase activity"/>
    <property type="evidence" value="ECO:0007669"/>
    <property type="project" value="UniProtKB-KW"/>
</dbReference>
<evidence type="ECO:0000256" key="3">
    <source>
        <dbReference type="ARBA" id="ARBA00022989"/>
    </source>
</evidence>
<keyword evidence="4 6" id="KW-0472">Membrane</keyword>
<evidence type="ECO:0000313" key="9">
    <source>
        <dbReference type="Proteomes" id="UP000503164"/>
    </source>
</evidence>
<gene>
    <name evidence="8" type="ORF">GW570_04680</name>
</gene>
<protein>
    <submittedName>
        <fullName evidence="8">O-antigen ligase family protein</fullName>
    </submittedName>
</protein>
<feature type="transmembrane region" description="Helical" evidence="6">
    <location>
        <begin position="252"/>
        <end position="271"/>
    </location>
</feature>
<dbReference type="EMBL" id="CP048049">
    <property type="protein sequence ID" value="QIS44435.1"/>
    <property type="molecule type" value="Genomic_DNA"/>
</dbReference>
<sequence>MGMPTPSRRALRSFATFVLVTTFAGDMWRDSLSWWGFGAIALAVLVTCIVLLVRARPLPRVRVLPLPLLAFTAVCVISIAWSQYRFESMLGVLIQLSTSVAALTLLVLLSWAEIVQGLGRAFRIILGLSLAFELVVAVVVRQPVMPFFTDYGPNAPAAFAWTRGELLSGGRIQGVVGNANLLAMVALLGLVVFSLQLAARTVQRRDAAVWIAVALLTLTLTGSSTVLVALIMTGVVAALALIARRVGIRGRLALAGGVVVAAVVGAGVMVTRTAEVFELLGRSPDLTGRFQIWESVLGLAQQHPMVGWGWIGYWAPWVHPFQGLAVRSGVTYLQAHDAYLDVLLQVGAVGLLVFACLIVTTYVRSWWAAIDRPQHRRDLVEPYSTLALAPLLLMTALVVQSLAESRLLYEGNWLLLVVIAVATRSGMVAREDVPGADPRRPAVAAPAVAAPAAAAPVAASTTAPSAPPARGTTPAPAASSVPDPGVA</sequence>
<dbReference type="KEGG" id="ccap:AES38_04680"/>
<dbReference type="PANTHER" id="PTHR37422:SF21">
    <property type="entry name" value="EXOQ-LIKE PROTEIN"/>
    <property type="match status" value="1"/>
</dbReference>
<feature type="transmembrane region" description="Helical" evidence="6">
    <location>
        <begin position="90"/>
        <end position="109"/>
    </location>
</feature>
<feature type="transmembrane region" description="Helical" evidence="6">
    <location>
        <begin position="121"/>
        <end position="140"/>
    </location>
</feature>
<evidence type="ECO:0000256" key="4">
    <source>
        <dbReference type="ARBA" id="ARBA00023136"/>
    </source>
</evidence>
<keyword evidence="2 6" id="KW-0812">Transmembrane</keyword>
<feature type="transmembrane region" description="Helical" evidence="6">
    <location>
        <begin position="34"/>
        <end position="53"/>
    </location>
</feature>
<dbReference type="AlphaFoldDB" id="A0AAE6XQ85"/>
<name>A0AAE6XQ85_9MICO</name>
<comment type="subcellular location">
    <subcellularLocation>
        <location evidence="1">Membrane</location>
        <topology evidence="1">Multi-pass membrane protein</topology>
    </subcellularLocation>
</comment>
<feature type="transmembrane region" description="Helical" evidence="6">
    <location>
        <begin position="65"/>
        <end position="84"/>
    </location>
</feature>
<dbReference type="InterPro" id="IPR051533">
    <property type="entry name" value="WaaL-like"/>
</dbReference>
<proteinExistence type="predicted"/>
<evidence type="ECO:0000256" key="5">
    <source>
        <dbReference type="SAM" id="MobiDB-lite"/>
    </source>
</evidence>
<dbReference type="Pfam" id="PF04932">
    <property type="entry name" value="Wzy_C"/>
    <property type="match status" value="1"/>
</dbReference>
<feature type="transmembrane region" description="Helical" evidence="6">
    <location>
        <begin position="207"/>
        <end position="240"/>
    </location>
</feature>
<keyword evidence="3 6" id="KW-1133">Transmembrane helix</keyword>
<evidence type="ECO:0000313" key="8">
    <source>
        <dbReference type="EMBL" id="QIS44435.1"/>
    </source>
</evidence>
<organism evidence="8 9">
    <name type="scientific">Clavibacter capsici</name>
    <dbReference type="NCBI Taxonomy" id="1874630"/>
    <lineage>
        <taxon>Bacteria</taxon>
        <taxon>Bacillati</taxon>
        <taxon>Actinomycetota</taxon>
        <taxon>Actinomycetes</taxon>
        <taxon>Micrococcales</taxon>
        <taxon>Microbacteriaceae</taxon>
        <taxon>Clavibacter</taxon>
    </lineage>
</organism>
<evidence type="ECO:0000256" key="1">
    <source>
        <dbReference type="ARBA" id="ARBA00004141"/>
    </source>
</evidence>
<feature type="transmembrane region" description="Helical" evidence="6">
    <location>
        <begin position="175"/>
        <end position="195"/>
    </location>
</feature>
<evidence type="ECO:0000256" key="6">
    <source>
        <dbReference type="SAM" id="Phobius"/>
    </source>
</evidence>
<feature type="region of interest" description="Disordered" evidence="5">
    <location>
        <begin position="459"/>
        <end position="487"/>
    </location>
</feature>
<reference evidence="8 9" key="1">
    <citation type="journal article" date="2020" name="Mol. Plant Pathol.">
        <title>Plasmid composition and the chpG gene determine the virulence level of Clavibacter capsici natural isolates in pepper.</title>
        <authorList>
            <person name="Hwang I.S."/>
            <person name="Lee H.M."/>
            <person name="Oh E.J."/>
            <person name="Lee S."/>
            <person name="Heu S."/>
            <person name="Oh C.S."/>
        </authorList>
    </citation>
    <scope>NUCLEOTIDE SEQUENCE [LARGE SCALE GENOMIC DNA]</scope>
    <source>
        <strain evidence="8 9">1101</strain>
    </source>
</reference>
<keyword evidence="8" id="KW-0436">Ligase</keyword>
<feature type="transmembrane region" description="Helical" evidence="6">
    <location>
        <begin position="342"/>
        <end position="363"/>
    </location>
</feature>
<accession>A0AAE6XQ85</accession>
<dbReference type="GO" id="GO:0016020">
    <property type="term" value="C:membrane"/>
    <property type="evidence" value="ECO:0007669"/>
    <property type="project" value="UniProtKB-SubCell"/>
</dbReference>
<evidence type="ECO:0000259" key="7">
    <source>
        <dbReference type="Pfam" id="PF04932"/>
    </source>
</evidence>
<keyword evidence="9" id="KW-1185">Reference proteome</keyword>
<dbReference type="Proteomes" id="UP000503164">
    <property type="component" value="Chromosome"/>
</dbReference>
<dbReference type="InterPro" id="IPR007016">
    <property type="entry name" value="O-antigen_ligase-rel_domated"/>
</dbReference>
<evidence type="ECO:0000256" key="2">
    <source>
        <dbReference type="ARBA" id="ARBA00022692"/>
    </source>
</evidence>